<evidence type="ECO:0000313" key="3">
    <source>
        <dbReference type="Proteomes" id="UP000605099"/>
    </source>
</evidence>
<dbReference type="RefSeq" id="WP_188820234.1">
    <property type="nucleotide sequence ID" value="NZ_BMLK01000012.1"/>
</dbReference>
<dbReference type="EMBL" id="BMLK01000012">
    <property type="protein sequence ID" value="GGN52974.1"/>
    <property type="molecule type" value="Genomic_DNA"/>
</dbReference>
<dbReference type="Pfam" id="PF01593">
    <property type="entry name" value="Amino_oxidase"/>
    <property type="match status" value="1"/>
</dbReference>
<name>A0ABQ2JQ23_9SPHN</name>
<organism evidence="2 3">
    <name type="scientific">Novosphingobium indicum</name>
    <dbReference type="NCBI Taxonomy" id="462949"/>
    <lineage>
        <taxon>Bacteria</taxon>
        <taxon>Pseudomonadati</taxon>
        <taxon>Pseudomonadota</taxon>
        <taxon>Alphaproteobacteria</taxon>
        <taxon>Sphingomonadales</taxon>
        <taxon>Sphingomonadaceae</taxon>
        <taxon>Novosphingobium</taxon>
    </lineage>
</organism>
<evidence type="ECO:0000313" key="2">
    <source>
        <dbReference type="EMBL" id="GGN52974.1"/>
    </source>
</evidence>
<dbReference type="PANTHER" id="PTHR21197:SF0">
    <property type="entry name" value="UDP-GALACTOPYRANOSE MUTASE"/>
    <property type="match status" value="1"/>
</dbReference>
<dbReference type="PANTHER" id="PTHR21197">
    <property type="entry name" value="UDP-GALACTOPYRANOSE MUTASE"/>
    <property type="match status" value="1"/>
</dbReference>
<proteinExistence type="predicted"/>
<dbReference type="PRINTS" id="PR00419">
    <property type="entry name" value="ADXRDTASE"/>
</dbReference>
<gene>
    <name evidence="2" type="ORF">GCM10011349_27130</name>
</gene>
<dbReference type="Gene3D" id="3.50.50.60">
    <property type="entry name" value="FAD/NAD(P)-binding domain"/>
    <property type="match status" value="1"/>
</dbReference>
<dbReference type="Proteomes" id="UP000605099">
    <property type="component" value="Unassembled WGS sequence"/>
</dbReference>
<comment type="caution">
    <text evidence="2">The sequence shown here is derived from an EMBL/GenBank/DDBJ whole genome shotgun (WGS) entry which is preliminary data.</text>
</comment>
<dbReference type="SUPFAM" id="SSF51905">
    <property type="entry name" value="FAD/NAD(P)-binding domain"/>
    <property type="match status" value="1"/>
</dbReference>
<evidence type="ECO:0000259" key="1">
    <source>
        <dbReference type="Pfam" id="PF01593"/>
    </source>
</evidence>
<sequence length="443" mass="49131">MLDPAPAEPPGVILVLGGGIAGLAAADRLSRAGWRVRVIERAPRPGGMHQAYTIGGYTFDAGSIFYEENAALFDLAPGLRDMCPSVSRRQRRIAPDGSVRHYPFESRELRGQSALALVRMLIDLLWSRLAVPRDGTLDAIARKRLGRRLFEQTGLAAYITRFHHVSPREIDETFFFHRMAFVARASRLRNLIPFLLRTRTRPRPSLRVRPHEGFAPLFNSIVKRLAAQGVAFRFGEELLSLQRESRLFLVRTTSGICRVEAVVSTIPLDSLHRALFGTSSGLVSLDMTTLFLSAASLDSGLGNVLYNFHGSGEWKRATIYSRIYATPQTDREFLAVETTIPPGGHHDPQRAFEAFRAHMDSLGLASDLRLEGNVRVENCYPLYRHGSSGTIARVIERISRTGIVLAGRQGRFEYLPTSSGVIRRVVEELDAAALPAFQSSPAT</sequence>
<reference evidence="3" key="1">
    <citation type="journal article" date="2019" name="Int. J. Syst. Evol. Microbiol.">
        <title>The Global Catalogue of Microorganisms (GCM) 10K type strain sequencing project: providing services to taxonomists for standard genome sequencing and annotation.</title>
        <authorList>
            <consortium name="The Broad Institute Genomics Platform"/>
            <consortium name="The Broad Institute Genome Sequencing Center for Infectious Disease"/>
            <person name="Wu L."/>
            <person name="Ma J."/>
        </authorList>
    </citation>
    <scope>NUCLEOTIDE SEQUENCE [LARGE SCALE GENOMIC DNA]</scope>
    <source>
        <strain evidence="3">CGMCC 1.6784</strain>
    </source>
</reference>
<protein>
    <recommendedName>
        <fullName evidence="1">Amine oxidase domain-containing protein</fullName>
    </recommendedName>
</protein>
<feature type="domain" description="Amine oxidase" evidence="1">
    <location>
        <begin position="20"/>
        <end position="277"/>
    </location>
</feature>
<dbReference type="InterPro" id="IPR002937">
    <property type="entry name" value="Amino_oxidase"/>
</dbReference>
<dbReference type="InterPro" id="IPR036188">
    <property type="entry name" value="FAD/NAD-bd_sf"/>
</dbReference>
<keyword evidence="3" id="KW-1185">Reference proteome</keyword>
<accession>A0ABQ2JQ23</accession>